<comment type="subcellular location">
    <subcellularLocation>
        <location evidence="2">Mitochondrion</location>
    </subcellularLocation>
</comment>
<organism evidence="7 8">
    <name type="scientific">Colletotrichum orbiculare (strain 104-T / ATCC 96160 / CBS 514.97 / LARS 414 / MAFF 240422)</name>
    <name type="common">Cucumber anthracnose fungus</name>
    <name type="synonym">Colletotrichum lagenarium</name>
    <dbReference type="NCBI Taxonomy" id="1213857"/>
    <lineage>
        <taxon>Eukaryota</taxon>
        <taxon>Fungi</taxon>
        <taxon>Dikarya</taxon>
        <taxon>Ascomycota</taxon>
        <taxon>Pezizomycotina</taxon>
        <taxon>Sordariomycetes</taxon>
        <taxon>Hypocreomycetidae</taxon>
        <taxon>Glomerellales</taxon>
        <taxon>Glomerellaceae</taxon>
        <taxon>Colletotrichum</taxon>
        <taxon>Colletotrichum orbiculare species complex</taxon>
    </lineage>
</organism>
<dbReference type="AlphaFoldDB" id="A0A484FZI1"/>
<evidence type="ECO:0000256" key="3">
    <source>
        <dbReference type="ARBA" id="ARBA00010895"/>
    </source>
</evidence>
<gene>
    <name evidence="7" type="ORF">Cob_v003844</name>
</gene>
<reference evidence="8" key="2">
    <citation type="journal article" date="2019" name="Mol. Plant Microbe Interact.">
        <title>Genome sequence resources for four phytopathogenic fungi from the Colletotrichum orbiculare species complex.</title>
        <authorList>
            <person name="Gan P."/>
            <person name="Tsushima A."/>
            <person name="Narusaka M."/>
            <person name="Narusaka Y."/>
            <person name="Takano Y."/>
            <person name="Kubo Y."/>
            <person name="Shirasu K."/>
        </authorList>
    </citation>
    <scope>GENOME REANNOTATION</scope>
    <source>
        <strain evidence="8">104-T / ATCC 96160 / CBS 514.97 / LARS 414 / MAFF 240422</strain>
    </source>
</reference>
<keyword evidence="8" id="KW-1185">Reference proteome</keyword>
<comment type="similarity">
    <text evidence="3">Belongs to the RRG9 family.</text>
</comment>
<evidence type="ECO:0000313" key="7">
    <source>
        <dbReference type="EMBL" id="TDZ23416.1"/>
    </source>
</evidence>
<feature type="compositionally biased region" description="Basic and acidic residues" evidence="6">
    <location>
        <begin position="70"/>
        <end position="86"/>
    </location>
</feature>
<feature type="region of interest" description="Disordered" evidence="6">
    <location>
        <begin position="50"/>
        <end position="95"/>
    </location>
</feature>
<dbReference type="PANTHER" id="PTHR13475">
    <property type="entry name" value="NEUGRIN"/>
    <property type="match status" value="1"/>
</dbReference>
<evidence type="ECO:0000256" key="5">
    <source>
        <dbReference type="ARBA" id="ARBA00022946"/>
    </source>
</evidence>
<evidence type="ECO:0000313" key="8">
    <source>
        <dbReference type="Proteomes" id="UP000014480"/>
    </source>
</evidence>
<accession>A0A484FZI1</accession>
<comment type="caution">
    <text evidence="7">The sequence shown here is derived from an EMBL/GenBank/DDBJ whole genome shotgun (WGS) entry which is preliminary data.</text>
</comment>
<keyword evidence="5" id="KW-0809">Transit peptide</keyword>
<feature type="region of interest" description="Disordered" evidence="6">
    <location>
        <begin position="109"/>
        <end position="142"/>
    </location>
</feature>
<dbReference type="GO" id="GO:0005634">
    <property type="term" value="C:nucleus"/>
    <property type="evidence" value="ECO:0007669"/>
    <property type="project" value="TreeGrafter"/>
</dbReference>
<evidence type="ECO:0000256" key="1">
    <source>
        <dbReference type="ARBA" id="ARBA00003548"/>
    </source>
</evidence>
<dbReference type="EMBL" id="AMCV02000006">
    <property type="protein sequence ID" value="TDZ23416.1"/>
    <property type="molecule type" value="Genomic_DNA"/>
</dbReference>
<comment type="function">
    <text evidence="1">Required for respiratory activity and maintenance and expression of the mitochondrial genome.</text>
</comment>
<dbReference type="OrthoDB" id="5578174at2759"/>
<evidence type="ECO:0000256" key="6">
    <source>
        <dbReference type="SAM" id="MobiDB-lite"/>
    </source>
</evidence>
<feature type="compositionally biased region" description="Low complexity" evidence="6">
    <location>
        <begin position="125"/>
        <end position="134"/>
    </location>
</feature>
<dbReference type="Pfam" id="PF06413">
    <property type="entry name" value="Neugrin"/>
    <property type="match status" value="1"/>
</dbReference>
<reference evidence="8" key="1">
    <citation type="journal article" date="2013" name="New Phytol.">
        <title>Comparative genomic and transcriptomic analyses reveal the hemibiotrophic stage shift of Colletotrichum fungi.</title>
        <authorList>
            <person name="Gan P."/>
            <person name="Ikeda K."/>
            <person name="Irieda H."/>
            <person name="Narusaka M."/>
            <person name="O'Connell R.J."/>
            <person name="Narusaka Y."/>
            <person name="Takano Y."/>
            <person name="Kubo Y."/>
            <person name="Shirasu K."/>
        </authorList>
    </citation>
    <scope>NUCLEOTIDE SEQUENCE [LARGE SCALE GENOMIC DNA]</scope>
    <source>
        <strain evidence="8">104-T / ATCC 96160 / CBS 514.97 / LARS 414 / MAFF 240422</strain>
    </source>
</reference>
<proteinExistence type="inferred from homology"/>
<dbReference type="GO" id="GO:0005739">
    <property type="term" value="C:mitochondrion"/>
    <property type="evidence" value="ECO:0007669"/>
    <property type="project" value="UniProtKB-SubCell"/>
</dbReference>
<dbReference type="PANTHER" id="PTHR13475:SF3">
    <property type="entry name" value="NEUGRIN"/>
    <property type="match status" value="1"/>
</dbReference>
<dbReference type="STRING" id="1213857.A0A484FZI1"/>
<evidence type="ECO:0000256" key="4">
    <source>
        <dbReference type="ARBA" id="ARBA00013566"/>
    </source>
</evidence>
<dbReference type="InterPro" id="IPR010487">
    <property type="entry name" value="NGRN/Rrg9"/>
</dbReference>
<protein>
    <recommendedName>
        <fullName evidence="4">Required for respiratory growth protein 9, mitochondrial</fullName>
    </recommendedName>
</protein>
<name>A0A484FZI1_COLOR</name>
<evidence type="ECO:0000256" key="2">
    <source>
        <dbReference type="ARBA" id="ARBA00004173"/>
    </source>
</evidence>
<dbReference type="Proteomes" id="UP000014480">
    <property type="component" value="Unassembled WGS sequence"/>
</dbReference>
<sequence length="290" mass="33127">MICSCRISPLRLFVRGMAQLHLSEPAAMSLPQRISKFQAAPKSYSFSTTAVASFKRSQAPKPKRRKNHDRRGPDRERQFKDANKEKPAKKKMSAYEAKVAAVRAEMNGEVVHASKTSRDEDSTSDESIAPKAAPAKPPKEPWQVQKAALQEKFPEGWMPMKRLSPDAVAGIRALHVQFPDEYSTPELARMFEVSPEAIRRILKSKWRASSEEEEARQERWYRRGVSVWSRYAEMGMKPPQKWRREGVARDPAYHESRKAAIERRMAEEEAAMEKEGNGARLQMKFGNSII</sequence>